<dbReference type="EMBL" id="NJIH01000009">
    <property type="protein sequence ID" value="OWT57625.1"/>
    <property type="molecule type" value="Genomic_DNA"/>
</dbReference>
<evidence type="ECO:0000256" key="2">
    <source>
        <dbReference type="ARBA" id="ARBA00022729"/>
    </source>
</evidence>
<sequence>MKLSSYAAALSAGALLCLSAPGLAQTPAAKPAQNAPPIKIGVLTDLSGVVADATGKGSVEAARIAAEEAGGSVLGRHIEVIAADHQHKPDIGASIARKWYDVDGVDVIVDLPNSSVALAVQNIARAKKKIVMFSSAGTTALSQAQCSPYGVQWTYTTYALARGTASAVVKTGQKSWFILASDYAFGKQLAKDTSDVVKANGGKVLGTIYHPLNASDFSSFLLQAQGSKAQIIALANAGGDTINAIKQAAEFGIGKGGQKLAAMLLMITDVHSLGLKTAQGTYLTTPSYWDANDGTRAFTKKFEARVGKPPTFLQAGVYGSVRHYLQAVKAAGSDDADKVMAEMRKLPIDDPFSSHAHLRPDGLVVRDMLLAQVKTPEQSTRPWDYYHIVATIPGKDLVWPLADSTCPLVKHDGK</sequence>
<evidence type="ECO:0000313" key="6">
    <source>
        <dbReference type="Proteomes" id="UP000214603"/>
    </source>
</evidence>
<comment type="similarity">
    <text evidence="1">Belongs to the leucine-binding protein family.</text>
</comment>
<gene>
    <name evidence="5" type="ORF">CEY11_17210</name>
</gene>
<dbReference type="Gene3D" id="3.40.50.2300">
    <property type="match status" value="2"/>
</dbReference>
<dbReference type="InterPro" id="IPR051010">
    <property type="entry name" value="BCAA_transport"/>
</dbReference>
<dbReference type="OrthoDB" id="8887944at2"/>
<dbReference type="InterPro" id="IPR028081">
    <property type="entry name" value="Leu-bd"/>
</dbReference>
<evidence type="ECO:0000259" key="4">
    <source>
        <dbReference type="Pfam" id="PF13458"/>
    </source>
</evidence>
<comment type="caution">
    <text evidence="5">The sequence shown here is derived from an EMBL/GenBank/DDBJ whole genome shotgun (WGS) entry which is preliminary data.</text>
</comment>
<evidence type="ECO:0000256" key="1">
    <source>
        <dbReference type="ARBA" id="ARBA00010062"/>
    </source>
</evidence>
<reference evidence="6" key="1">
    <citation type="submission" date="2017-06" db="EMBL/GenBank/DDBJ databases">
        <title>Herbaspirillum phytohormonus sp. nov., isolated from the root nodule of Robinia pseudoacacia in lead-zinc mine.</title>
        <authorList>
            <person name="Fan M."/>
            <person name="Lin Y."/>
        </authorList>
    </citation>
    <scope>NUCLEOTIDE SEQUENCE [LARGE SCALE GENOMIC DNA]</scope>
    <source>
        <strain evidence="6">SC-089</strain>
    </source>
</reference>
<protein>
    <submittedName>
        <fullName evidence="5">ABC transporter permease</fullName>
    </submittedName>
</protein>
<evidence type="ECO:0000313" key="5">
    <source>
        <dbReference type="EMBL" id="OWT57625.1"/>
    </source>
</evidence>
<evidence type="ECO:0000256" key="3">
    <source>
        <dbReference type="SAM" id="SignalP"/>
    </source>
</evidence>
<dbReference type="RefSeq" id="WP_088604630.1">
    <property type="nucleotide sequence ID" value="NZ_NJIH01000009.1"/>
</dbReference>
<dbReference type="InterPro" id="IPR028082">
    <property type="entry name" value="Peripla_BP_I"/>
</dbReference>
<keyword evidence="2 3" id="KW-0732">Signal</keyword>
<feature type="chain" id="PRO_5012375290" evidence="3">
    <location>
        <begin position="25"/>
        <end position="414"/>
    </location>
</feature>
<dbReference type="PANTHER" id="PTHR30483:SF6">
    <property type="entry name" value="PERIPLASMIC BINDING PROTEIN OF ABC TRANSPORTER FOR NATURAL AMINO ACIDS"/>
    <property type="match status" value="1"/>
</dbReference>
<name>A0A225M8G0_9BURK</name>
<keyword evidence="6" id="KW-1185">Reference proteome</keyword>
<dbReference type="Proteomes" id="UP000214603">
    <property type="component" value="Unassembled WGS sequence"/>
</dbReference>
<organism evidence="5 6">
    <name type="scientific">Candidimonas nitroreducens</name>
    <dbReference type="NCBI Taxonomy" id="683354"/>
    <lineage>
        <taxon>Bacteria</taxon>
        <taxon>Pseudomonadati</taxon>
        <taxon>Pseudomonadota</taxon>
        <taxon>Betaproteobacteria</taxon>
        <taxon>Burkholderiales</taxon>
        <taxon>Alcaligenaceae</taxon>
        <taxon>Candidimonas</taxon>
    </lineage>
</organism>
<dbReference type="AlphaFoldDB" id="A0A225M8G0"/>
<feature type="signal peptide" evidence="3">
    <location>
        <begin position="1"/>
        <end position="24"/>
    </location>
</feature>
<dbReference type="CDD" id="cd06327">
    <property type="entry name" value="PBP1_SBP-like"/>
    <property type="match status" value="1"/>
</dbReference>
<dbReference type="Pfam" id="PF13458">
    <property type="entry name" value="Peripla_BP_6"/>
    <property type="match status" value="1"/>
</dbReference>
<proteinExistence type="inferred from homology"/>
<dbReference type="PANTHER" id="PTHR30483">
    <property type="entry name" value="LEUCINE-SPECIFIC-BINDING PROTEIN"/>
    <property type="match status" value="1"/>
</dbReference>
<dbReference type="SUPFAM" id="SSF53822">
    <property type="entry name" value="Periplasmic binding protein-like I"/>
    <property type="match status" value="1"/>
</dbReference>
<feature type="domain" description="Leucine-binding protein" evidence="4">
    <location>
        <begin position="37"/>
        <end position="374"/>
    </location>
</feature>
<accession>A0A225M8G0</accession>